<keyword evidence="4" id="KW-1185">Reference proteome</keyword>
<feature type="region of interest" description="Disordered" evidence="1">
    <location>
        <begin position="238"/>
        <end position="259"/>
    </location>
</feature>
<sequence length="259" mass="27271">MTAAAGDDVIHMVSGKLTEVQEMVQKLYDGVNQVLSWVPEAFLRLIEPIKKGMEEFGKIHLKIFEDINEFVQKPGQVDLLREISKQWSDQVSASLKDVAGAINLDKHRSNIEWEGRAAEAYKALVPGQSGAVTSIQGAADKMVTALDSLANAIEMFWVAVWVAVVTFAVGLVGAIAGLAGIVTAPAAVVGIAGVASVVVGLIGAAVTAFYATVQPINSQVQIISSAIDGLGEQWTKPNNGVDLGDGSASDGDGSNWEVR</sequence>
<accession>A0A840N5W2</accession>
<dbReference type="AlphaFoldDB" id="A0A840N5W2"/>
<evidence type="ECO:0000313" key="3">
    <source>
        <dbReference type="EMBL" id="MBB5067370.1"/>
    </source>
</evidence>
<evidence type="ECO:0000313" key="4">
    <source>
        <dbReference type="Proteomes" id="UP000580474"/>
    </source>
</evidence>
<gene>
    <name evidence="3" type="ORF">BJ969_000458</name>
</gene>
<dbReference type="RefSeq" id="WP_184476844.1">
    <property type="nucleotide sequence ID" value="NZ_JACHIV010000001.1"/>
</dbReference>
<dbReference type="Proteomes" id="UP000580474">
    <property type="component" value="Unassembled WGS sequence"/>
</dbReference>
<evidence type="ECO:0000256" key="1">
    <source>
        <dbReference type="SAM" id="MobiDB-lite"/>
    </source>
</evidence>
<comment type="caution">
    <text evidence="3">The sequence shown here is derived from an EMBL/GenBank/DDBJ whole genome shotgun (WGS) entry which is preliminary data.</text>
</comment>
<feature type="transmembrane region" description="Helical" evidence="2">
    <location>
        <begin position="156"/>
        <end position="181"/>
    </location>
</feature>
<name>A0A840N5W2_9PSEU</name>
<organism evidence="3 4">
    <name type="scientific">Saccharopolyspora gloriosae</name>
    <dbReference type="NCBI Taxonomy" id="455344"/>
    <lineage>
        <taxon>Bacteria</taxon>
        <taxon>Bacillati</taxon>
        <taxon>Actinomycetota</taxon>
        <taxon>Actinomycetes</taxon>
        <taxon>Pseudonocardiales</taxon>
        <taxon>Pseudonocardiaceae</taxon>
        <taxon>Saccharopolyspora</taxon>
    </lineage>
</organism>
<protein>
    <submittedName>
        <fullName evidence="3">Uncharacterized protein YukE</fullName>
    </submittedName>
</protein>
<keyword evidence="2" id="KW-0472">Membrane</keyword>
<feature type="transmembrane region" description="Helical" evidence="2">
    <location>
        <begin position="187"/>
        <end position="211"/>
    </location>
</feature>
<keyword evidence="2" id="KW-1133">Transmembrane helix</keyword>
<keyword evidence="2" id="KW-0812">Transmembrane</keyword>
<reference evidence="3 4" key="1">
    <citation type="submission" date="2020-08" db="EMBL/GenBank/DDBJ databases">
        <title>Sequencing the genomes of 1000 actinobacteria strains.</title>
        <authorList>
            <person name="Klenk H.-P."/>
        </authorList>
    </citation>
    <scope>NUCLEOTIDE SEQUENCE [LARGE SCALE GENOMIC DNA]</scope>
    <source>
        <strain evidence="3 4">DSM 45582</strain>
    </source>
</reference>
<evidence type="ECO:0000256" key="2">
    <source>
        <dbReference type="SAM" id="Phobius"/>
    </source>
</evidence>
<dbReference type="EMBL" id="JACHIV010000001">
    <property type="protein sequence ID" value="MBB5067370.1"/>
    <property type="molecule type" value="Genomic_DNA"/>
</dbReference>
<feature type="compositionally biased region" description="Low complexity" evidence="1">
    <location>
        <begin position="242"/>
        <end position="259"/>
    </location>
</feature>
<proteinExistence type="predicted"/>